<evidence type="ECO:0000313" key="3">
    <source>
        <dbReference type="Proteomes" id="UP000049222"/>
    </source>
</evidence>
<reference evidence="2 3" key="1">
    <citation type="submission" date="2015-07" db="EMBL/GenBank/DDBJ databases">
        <authorList>
            <person name="Noorani M."/>
        </authorList>
    </citation>
    <scope>NUCLEOTIDE SEQUENCE [LARGE SCALE GENOMIC DNA]</scope>
    <source>
        <strain evidence="2 3">CECT 7802</strain>
    </source>
</reference>
<proteinExistence type="predicted"/>
<keyword evidence="3" id="KW-1185">Reference proteome</keyword>
<gene>
    <name evidence="2" type="ORF">JDO7802_03070</name>
</gene>
<name>A0A0M6YPU7_9RHOB</name>
<evidence type="ECO:0000256" key="1">
    <source>
        <dbReference type="SAM" id="MobiDB-lite"/>
    </source>
</evidence>
<sequence>MVVDLSPISKLKGLQYINLDGVHASDFRPLLDLPEITPDYPISSGRSLSFKRAAACADAKIEAASQVSSEEARIQALVAHLRTLPPWPEPLPQDIPPRPADPDAISPPEQDPDLKLVWGENGFDFFAAQAGRDPIVDAALEELRQLLETLLRKGNAHDDLYARARKALTLLDTDLPDALKLHIQYQALMRLHAGADARQEKFDDETVAALASLRDVVPGITLTNPDVLTLIGRQEADRTATPFGVDPARERAVLDRMADKDAPFAPAVRDAAVAAADPDRADRLTSLRRILSRNGMIAMLKLGARAAVAGVIGTGSWQGLTWAVSNADTLTSLALSLGDDIYWWARTMLDRIRALLEVRAAGP</sequence>
<organism evidence="2 3">
    <name type="scientific">Jannaschia donghaensis</name>
    <dbReference type="NCBI Taxonomy" id="420998"/>
    <lineage>
        <taxon>Bacteria</taxon>
        <taxon>Pseudomonadati</taxon>
        <taxon>Pseudomonadota</taxon>
        <taxon>Alphaproteobacteria</taxon>
        <taxon>Rhodobacterales</taxon>
        <taxon>Roseobacteraceae</taxon>
        <taxon>Jannaschia</taxon>
    </lineage>
</organism>
<dbReference type="Proteomes" id="UP000049222">
    <property type="component" value="Unassembled WGS sequence"/>
</dbReference>
<feature type="compositionally biased region" description="Pro residues" evidence="1">
    <location>
        <begin position="88"/>
        <end position="99"/>
    </location>
</feature>
<evidence type="ECO:0000313" key="2">
    <source>
        <dbReference type="EMBL" id="CTQ51036.1"/>
    </source>
</evidence>
<dbReference type="EMBL" id="CXSU01000012">
    <property type="protein sequence ID" value="CTQ51036.1"/>
    <property type="molecule type" value="Genomic_DNA"/>
</dbReference>
<feature type="region of interest" description="Disordered" evidence="1">
    <location>
        <begin position="88"/>
        <end position="109"/>
    </location>
</feature>
<accession>A0A0M6YPU7</accession>
<protein>
    <submittedName>
        <fullName evidence="2">Uncharacterized protein</fullName>
    </submittedName>
</protein>
<dbReference type="AlphaFoldDB" id="A0A0M6YPU7"/>